<dbReference type="EMBL" id="BMAV01011392">
    <property type="protein sequence ID" value="GFY57202.1"/>
    <property type="molecule type" value="Genomic_DNA"/>
</dbReference>
<evidence type="ECO:0000313" key="1">
    <source>
        <dbReference type="EMBL" id="GFY57202.1"/>
    </source>
</evidence>
<organism evidence="1 2">
    <name type="scientific">Trichonephila inaurata madagascariensis</name>
    <dbReference type="NCBI Taxonomy" id="2747483"/>
    <lineage>
        <taxon>Eukaryota</taxon>
        <taxon>Metazoa</taxon>
        <taxon>Ecdysozoa</taxon>
        <taxon>Arthropoda</taxon>
        <taxon>Chelicerata</taxon>
        <taxon>Arachnida</taxon>
        <taxon>Araneae</taxon>
        <taxon>Araneomorphae</taxon>
        <taxon>Entelegynae</taxon>
        <taxon>Araneoidea</taxon>
        <taxon>Nephilidae</taxon>
        <taxon>Trichonephila</taxon>
        <taxon>Trichonephila inaurata</taxon>
    </lineage>
</organism>
<comment type="caution">
    <text evidence="1">The sequence shown here is derived from an EMBL/GenBank/DDBJ whole genome shotgun (WGS) entry which is preliminary data.</text>
</comment>
<protein>
    <submittedName>
        <fullName evidence="1">Uncharacterized protein</fullName>
    </submittedName>
</protein>
<keyword evidence="2" id="KW-1185">Reference proteome</keyword>
<name>A0A8X6XNE7_9ARAC</name>
<dbReference type="Proteomes" id="UP000886998">
    <property type="component" value="Unassembled WGS sequence"/>
</dbReference>
<proteinExistence type="predicted"/>
<dbReference type="AlphaFoldDB" id="A0A8X6XNE7"/>
<accession>A0A8X6XNE7</accession>
<sequence length="139" mass="16054">MVSNGFRREMDSRNEGIQEHVPVGLPKLMRTFDPKEDQMKEEVSRDIQQHFIDDWGRIVSVNDLAEKLDNYEKTHDDIIRPLKLLHLNHIEIPIGKNLACSVEDVIHLVKDMDKNLTTAVDMISESLSKNQLHVSIVDE</sequence>
<reference evidence="1" key="1">
    <citation type="submission" date="2020-08" db="EMBL/GenBank/DDBJ databases">
        <title>Multicomponent nature underlies the extraordinary mechanical properties of spider dragline silk.</title>
        <authorList>
            <person name="Kono N."/>
            <person name="Nakamura H."/>
            <person name="Mori M."/>
            <person name="Yoshida Y."/>
            <person name="Ohtoshi R."/>
            <person name="Malay A.D."/>
            <person name="Moran D.A.P."/>
            <person name="Tomita M."/>
            <person name="Numata K."/>
            <person name="Arakawa K."/>
        </authorList>
    </citation>
    <scope>NUCLEOTIDE SEQUENCE</scope>
</reference>
<gene>
    <name evidence="1" type="ORF">TNIN_324361</name>
</gene>
<evidence type="ECO:0000313" key="2">
    <source>
        <dbReference type="Proteomes" id="UP000886998"/>
    </source>
</evidence>